<sequence length="220" mass="24471">MANPSALAYHLRELAIALDPQSPLHAMPDVRGADRAVLDIGCGIGQTLAACGTVPGRRLVGLDVDRECLDYGARRFAHIDFVVGRAERLPFQDGAFDLAVSRVALPYSDLGRSLDEIARVLVPNGRVWLTLHPFATTWLHFVQSLRGGDFRDVVFRGYVMANGLLFHCLGRQLRFPFNQRCESFQTVGGMRRGLRKAGFTDIHIQRGRHFLCTARKRAGD</sequence>
<dbReference type="GO" id="GO:0032259">
    <property type="term" value="P:methylation"/>
    <property type="evidence" value="ECO:0007669"/>
    <property type="project" value="UniProtKB-KW"/>
</dbReference>
<dbReference type="AlphaFoldDB" id="A0A7S6UE47"/>
<keyword evidence="2" id="KW-0489">Methyltransferase</keyword>
<accession>A0A7S6UE47</accession>
<reference evidence="2 3" key="1">
    <citation type="submission" date="2020-10" db="EMBL/GenBank/DDBJ databases">
        <title>complete genome sequencing of Lysobacter sp. H21R20.</title>
        <authorList>
            <person name="Bae J.-W."/>
            <person name="Lee S.-Y."/>
        </authorList>
    </citation>
    <scope>NUCLEOTIDE SEQUENCE [LARGE SCALE GENOMIC DNA]</scope>
    <source>
        <strain evidence="2 3">H21R20</strain>
    </source>
</reference>
<dbReference type="InterPro" id="IPR013216">
    <property type="entry name" value="Methyltransf_11"/>
</dbReference>
<proteinExistence type="predicted"/>
<dbReference type="SUPFAM" id="SSF53335">
    <property type="entry name" value="S-adenosyl-L-methionine-dependent methyltransferases"/>
    <property type="match status" value="1"/>
</dbReference>
<evidence type="ECO:0000313" key="2">
    <source>
        <dbReference type="EMBL" id="QOW18601.1"/>
    </source>
</evidence>
<dbReference type="Gene3D" id="3.40.50.150">
    <property type="entry name" value="Vaccinia Virus protein VP39"/>
    <property type="match status" value="1"/>
</dbReference>
<dbReference type="EMBL" id="CP063656">
    <property type="protein sequence ID" value="QOW18601.1"/>
    <property type="molecule type" value="Genomic_DNA"/>
</dbReference>
<organism evidence="2 3">
    <name type="scientific">Novilysobacter ciconiae</name>
    <dbReference type="NCBI Taxonomy" id="2781022"/>
    <lineage>
        <taxon>Bacteria</taxon>
        <taxon>Pseudomonadati</taxon>
        <taxon>Pseudomonadota</taxon>
        <taxon>Gammaproteobacteria</taxon>
        <taxon>Lysobacterales</taxon>
        <taxon>Lysobacteraceae</taxon>
        <taxon>Novilysobacter</taxon>
    </lineage>
</organism>
<dbReference type="CDD" id="cd02440">
    <property type="entry name" value="AdoMet_MTases"/>
    <property type="match status" value="1"/>
</dbReference>
<keyword evidence="3" id="KW-1185">Reference proteome</keyword>
<keyword evidence="2" id="KW-0808">Transferase</keyword>
<gene>
    <name evidence="2" type="ORF">INQ41_07740</name>
</gene>
<evidence type="ECO:0000259" key="1">
    <source>
        <dbReference type="Pfam" id="PF08241"/>
    </source>
</evidence>
<dbReference type="Pfam" id="PF08241">
    <property type="entry name" value="Methyltransf_11"/>
    <property type="match status" value="1"/>
</dbReference>
<name>A0A7S6UE47_9GAMM</name>
<dbReference type="PANTHER" id="PTHR42912">
    <property type="entry name" value="METHYLTRANSFERASE"/>
    <property type="match status" value="1"/>
</dbReference>
<feature type="domain" description="Methyltransferase type 11" evidence="1">
    <location>
        <begin position="38"/>
        <end position="128"/>
    </location>
</feature>
<dbReference type="InterPro" id="IPR029063">
    <property type="entry name" value="SAM-dependent_MTases_sf"/>
</dbReference>
<dbReference type="KEGG" id="lcic:INQ41_07740"/>
<protein>
    <submittedName>
        <fullName evidence="2">Methyltransferase domain-containing protein</fullName>
    </submittedName>
</protein>
<dbReference type="Proteomes" id="UP000594059">
    <property type="component" value="Chromosome"/>
</dbReference>
<dbReference type="PANTHER" id="PTHR42912:SF80">
    <property type="entry name" value="METHYLTRANSFERASE DOMAIN-CONTAINING PROTEIN"/>
    <property type="match status" value="1"/>
</dbReference>
<dbReference type="RefSeq" id="WP_193983358.1">
    <property type="nucleotide sequence ID" value="NZ_CP063656.1"/>
</dbReference>
<evidence type="ECO:0000313" key="3">
    <source>
        <dbReference type="Proteomes" id="UP000594059"/>
    </source>
</evidence>
<dbReference type="GO" id="GO:0008757">
    <property type="term" value="F:S-adenosylmethionine-dependent methyltransferase activity"/>
    <property type="evidence" value="ECO:0007669"/>
    <property type="project" value="InterPro"/>
</dbReference>
<dbReference type="InterPro" id="IPR050508">
    <property type="entry name" value="Methyltransf_Superfamily"/>
</dbReference>